<organism evidence="1 2">
    <name type="scientific">Neisseria canis</name>
    <dbReference type="NCBI Taxonomy" id="493"/>
    <lineage>
        <taxon>Bacteria</taxon>
        <taxon>Pseudomonadati</taxon>
        <taxon>Pseudomonadota</taxon>
        <taxon>Betaproteobacteria</taxon>
        <taxon>Neisseriales</taxon>
        <taxon>Neisseriaceae</taxon>
        <taxon>Neisseria</taxon>
    </lineage>
</organism>
<protein>
    <submittedName>
        <fullName evidence="1">Tellurite resistance protein TerB</fullName>
    </submittedName>
</protein>
<evidence type="ECO:0000313" key="2">
    <source>
        <dbReference type="Proteomes" id="UP000279284"/>
    </source>
</evidence>
<dbReference type="AlphaFoldDB" id="A0A1X3CYY1"/>
<dbReference type="STRING" id="493.BWD07_04535"/>
<name>A0A1X3CYY1_9NEIS</name>
<dbReference type="InterPro" id="IPR029024">
    <property type="entry name" value="TerB-like"/>
</dbReference>
<dbReference type="OrthoDB" id="8526975at2"/>
<keyword evidence="2" id="KW-1185">Reference proteome</keyword>
<proteinExistence type="predicted"/>
<accession>A0A1X3CYY1</accession>
<evidence type="ECO:0000313" key="1">
    <source>
        <dbReference type="EMBL" id="VEF02586.1"/>
    </source>
</evidence>
<sequence>MRTYTPDSPEAMARIVCMCIMADSDIDTSEFAELQPALYEAIGLNQQEFMTVLAHYLEDIVSDAQGQRINLLQPERVNALLQEVNGRSERINTLATALRICKSDNALNNAELALFRHIMQHWQLDLTDLEIEVSLA</sequence>
<dbReference type="EMBL" id="LR134313">
    <property type="protein sequence ID" value="VEF02586.1"/>
    <property type="molecule type" value="Genomic_DNA"/>
</dbReference>
<dbReference type="Proteomes" id="UP000279284">
    <property type="component" value="Chromosome"/>
</dbReference>
<dbReference type="RefSeq" id="WP_085416198.1">
    <property type="nucleotide sequence ID" value="NZ_CAUJPY010000003.1"/>
</dbReference>
<gene>
    <name evidence="1" type="ORF">NCTC10296_01871</name>
</gene>
<reference evidence="1 2" key="1">
    <citation type="submission" date="2018-12" db="EMBL/GenBank/DDBJ databases">
        <authorList>
            <consortium name="Pathogen Informatics"/>
        </authorList>
    </citation>
    <scope>NUCLEOTIDE SEQUENCE [LARGE SCALE GENOMIC DNA]</scope>
    <source>
        <strain evidence="1 2">NCTC10296</strain>
    </source>
</reference>
<dbReference type="KEGG" id="nci:NCTC10296_01871"/>
<dbReference type="Gene3D" id="1.10.3680.10">
    <property type="entry name" value="TerB-like"/>
    <property type="match status" value="1"/>
</dbReference>
<dbReference type="SUPFAM" id="SSF158682">
    <property type="entry name" value="TerB-like"/>
    <property type="match status" value="1"/>
</dbReference>